<feature type="repeat" description="TPR" evidence="6">
    <location>
        <begin position="129"/>
        <end position="162"/>
    </location>
</feature>
<dbReference type="Proteomes" id="UP000651112">
    <property type="component" value="Unassembled WGS sequence"/>
</dbReference>
<evidence type="ECO:0000256" key="2">
    <source>
        <dbReference type="ARBA" id="ARBA00022490"/>
    </source>
</evidence>
<evidence type="ECO:0000256" key="5">
    <source>
        <dbReference type="ARBA" id="ARBA00038253"/>
    </source>
</evidence>
<proteinExistence type="inferred from homology"/>
<comment type="similarity">
    <text evidence="5">Belongs to the Rap family.</text>
</comment>
<dbReference type="InterPro" id="IPR016032">
    <property type="entry name" value="Sig_transdc_resp-reg_C-effctor"/>
</dbReference>
<evidence type="ECO:0000256" key="6">
    <source>
        <dbReference type="PROSITE-ProRule" id="PRU00339"/>
    </source>
</evidence>
<evidence type="ECO:0000256" key="1">
    <source>
        <dbReference type="ARBA" id="ARBA00004496"/>
    </source>
</evidence>
<keyword evidence="4 6" id="KW-0802">TPR repeat</keyword>
<sequence length="521" mass="60463">MLGNRWYKHFLFRLLLFIVVVAIAAQFFYGHPIQEENNRTVPVAIADQINLAKYYAREQSVRNQKSDDLFNQAIEASKALRDPGVLVFALTQRGHYYYRMRKISLAMPDMVEAVYLLERHSDIQPPFEQKVYKQVGFFLGTIGDFEKANKFLHRSLTLTESTEMHEQASLLDNIGFYTLQLKDTSDASRYFEQALLLAEQSKDSIRYAKILGNQALIAWGNGEKQKAVEYLRRDIAMSDAGGDSLNTLYATNILGKFLLEDGQVEEAKYYLRRIQPFAEKHRNLIVHRHTLHQLLLKIALAEDNEEAEFNQRRLLYNMQDSLNLFDGENVTKQTRWQTEREIIAERLAQSNYEYAMEKQKSNFLTGLAVSIVLLLGGFYLVTYVRNQKEKSLFRQQMRRMEIASSTTSLISDNIMQQAGRDKLQQLLASNLITDESWRTFKRTFSGVYPDSYQELISKFPELSESNLRIAILQKLDLSNDEISDLLGVTQGAIKKSKQRLRKKMGEERYALFQNVINKRLF</sequence>
<evidence type="ECO:0000256" key="3">
    <source>
        <dbReference type="ARBA" id="ARBA00022737"/>
    </source>
</evidence>
<evidence type="ECO:0000256" key="7">
    <source>
        <dbReference type="SAM" id="Phobius"/>
    </source>
</evidence>
<keyword evidence="7" id="KW-0812">Transmembrane</keyword>
<reference evidence="8 9" key="1">
    <citation type="submission" date="2020-08" db="EMBL/GenBank/DDBJ databases">
        <title>Sphingobacterium sp. DN00404 isolated from aquaculture water.</title>
        <authorList>
            <person name="Zhang M."/>
        </authorList>
    </citation>
    <scope>NUCLEOTIDE SEQUENCE [LARGE SCALE GENOMIC DNA]</scope>
    <source>
        <strain evidence="8 9">KCTC 42746</strain>
    </source>
</reference>
<keyword evidence="3" id="KW-0677">Repeat</keyword>
<evidence type="ECO:0000313" key="9">
    <source>
        <dbReference type="Proteomes" id="UP000651112"/>
    </source>
</evidence>
<keyword evidence="9" id="KW-1185">Reference proteome</keyword>
<feature type="transmembrane region" description="Helical" evidence="7">
    <location>
        <begin position="12"/>
        <end position="29"/>
    </location>
</feature>
<dbReference type="PROSITE" id="PS50005">
    <property type="entry name" value="TPR"/>
    <property type="match status" value="2"/>
</dbReference>
<keyword evidence="7" id="KW-0472">Membrane</keyword>
<keyword evidence="2" id="KW-0963">Cytoplasm</keyword>
<dbReference type="Gene3D" id="1.25.40.10">
    <property type="entry name" value="Tetratricopeptide repeat domain"/>
    <property type="match status" value="2"/>
</dbReference>
<dbReference type="SUPFAM" id="SSF46894">
    <property type="entry name" value="C-terminal effector domain of the bipartite response regulators"/>
    <property type="match status" value="1"/>
</dbReference>
<protein>
    <recommendedName>
        <fullName evidence="10">ATP-dependent transcriptional regulator</fullName>
    </recommendedName>
</protein>
<organism evidence="8 9">
    <name type="scientific">Sphingobacterium chuzhouense</name>
    <dbReference type="NCBI Taxonomy" id="1742264"/>
    <lineage>
        <taxon>Bacteria</taxon>
        <taxon>Pseudomonadati</taxon>
        <taxon>Bacteroidota</taxon>
        <taxon>Sphingobacteriia</taxon>
        <taxon>Sphingobacteriales</taxon>
        <taxon>Sphingobacteriaceae</taxon>
        <taxon>Sphingobacterium</taxon>
    </lineage>
</organism>
<dbReference type="PANTHER" id="PTHR46630:SF1">
    <property type="entry name" value="TETRATRICOPEPTIDE REPEAT PROTEIN 29"/>
    <property type="match status" value="1"/>
</dbReference>
<evidence type="ECO:0008006" key="10">
    <source>
        <dbReference type="Google" id="ProtNLM"/>
    </source>
</evidence>
<dbReference type="SUPFAM" id="SSF48452">
    <property type="entry name" value="TPR-like"/>
    <property type="match status" value="2"/>
</dbReference>
<keyword evidence="7" id="KW-1133">Transmembrane helix</keyword>
<dbReference type="EMBL" id="JACNYL010000001">
    <property type="protein sequence ID" value="MBD1420755.1"/>
    <property type="molecule type" value="Genomic_DNA"/>
</dbReference>
<name>A0ABR7XNL6_9SPHI</name>
<dbReference type="InterPro" id="IPR019734">
    <property type="entry name" value="TPR_rpt"/>
</dbReference>
<comment type="subcellular location">
    <subcellularLocation>
        <location evidence="1">Cytoplasm</location>
    </subcellularLocation>
</comment>
<evidence type="ECO:0000313" key="8">
    <source>
        <dbReference type="EMBL" id="MBD1420755.1"/>
    </source>
</evidence>
<dbReference type="InterPro" id="IPR011990">
    <property type="entry name" value="TPR-like_helical_dom_sf"/>
</dbReference>
<dbReference type="SMART" id="SM00028">
    <property type="entry name" value="TPR"/>
    <property type="match status" value="3"/>
</dbReference>
<dbReference type="InterPro" id="IPR051476">
    <property type="entry name" value="Bac_ResReg_Asp_Phosphatase"/>
</dbReference>
<feature type="transmembrane region" description="Helical" evidence="7">
    <location>
        <begin position="363"/>
        <end position="384"/>
    </location>
</feature>
<feature type="repeat" description="TPR" evidence="6">
    <location>
        <begin position="168"/>
        <end position="201"/>
    </location>
</feature>
<evidence type="ECO:0000256" key="4">
    <source>
        <dbReference type="ARBA" id="ARBA00022803"/>
    </source>
</evidence>
<gene>
    <name evidence="8" type="ORF">H8B21_04130</name>
</gene>
<dbReference type="PANTHER" id="PTHR46630">
    <property type="entry name" value="TETRATRICOPEPTIDE REPEAT PROTEIN 29"/>
    <property type="match status" value="1"/>
</dbReference>
<comment type="caution">
    <text evidence="8">The sequence shown here is derived from an EMBL/GenBank/DDBJ whole genome shotgun (WGS) entry which is preliminary data.</text>
</comment>
<accession>A0ABR7XNL6</accession>
<dbReference type="RefSeq" id="WP_190312498.1">
    <property type="nucleotide sequence ID" value="NZ_JACNYL010000001.1"/>
</dbReference>